<protein>
    <recommendedName>
        <fullName evidence="1">PH domain-containing protein</fullName>
    </recommendedName>
</protein>
<feature type="domain" description="PH" evidence="1">
    <location>
        <begin position="1"/>
        <end position="25"/>
    </location>
</feature>
<proteinExistence type="predicted"/>
<dbReference type="PROSITE" id="PS50003">
    <property type="entry name" value="PH_DOMAIN"/>
    <property type="match status" value="1"/>
</dbReference>
<name>A0ABR6ZNH7_9BURK</name>
<evidence type="ECO:0000313" key="3">
    <source>
        <dbReference type="Proteomes" id="UP000650424"/>
    </source>
</evidence>
<dbReference type="SUPFAM" id="SSF109604">
    <property type="entry name" value="HD-domain/PDEase-like"/>
    <property type="match status" value="1"/>
</dbReference>
<organism evidence="2 3">
    <name type="scientific">Undibacterium hunanense</name>
    <dbReference type="NCBI Taxonomy" id="2762292"/>
    <lineage>
        <taxon>Bacteria</taxon>
        <taxon>Pseudomonadati</taxon>
        <taxon>Pseudomonadota</taxon>
        <taxon>Betaproteobacteria</taxon>
        <taxon>Burkholderiales</taxon>
        <taxon>Oxalobacteraceae</taxon>
        <taxon>Undibacterium</taxon>
    </lineage>
</organism>
<evidence type="ECO:0000313" key="2">
    <source>
        <dbReference type="EMBL" id="MBC3917413.1"/>
    </source>
</evidence>
<sequence length="221" mass="25741">MFLISTEQKKQLRQQWLDLIQSLAGSPGQAEKAWGLLDKHYSEPHRSYHNFSHIQALLQHADKMKAEIRDFAVVALAIWFHDIIYDTRASNNELKSAELTGEILSRLEIDVLVIPKVQQCILATARHEVPQFKNQAHDLPLFLDLDIAILGATPDIYQQYSQAIRHEYRWVMAPMYRTGRVKVLKRFAEREKLFFTATMASRFDAQARANLLWETKKLTFF</sequence>
<dbReference type="PANTHER" id="PTHR21174">
    <property type="match status" value="1"/>
</dbReference>
<dbReference type="EMBL" id="JACOGF010000003">
    <property type="protein sequence ID" value="MBC3917413.1"/>
    <property type="molecule type" value="Genomic_DNA"/>
</dbReference>
<keyword evidence="3" id="KW-1185">Reference proteome</keyword>
<comment type="caution">
    <text evidence="2">The sequence shown here is derived from an EMBL/GenBank/DDBJ whole genome shotgun (WGS) entry which is preliminary data.</text>
</comment>
<evidence type="ECO:0000259" key="1">
    <source>
        <dbReference type="PROSITE" id="PS50003"/>
    </source>
</evidence>
<dbReference type="InterPro" id="IPR001849">
    <property type="entry name" value="PH_domain"/>
</dbReference>
<dbReference type="PIRSF" id="PIRSF035170">
    <property type="entry name" value="HD_phosphohydro"/>
    <property type="match status" value="1"/>
</dbReference>
<accession>A0ABR6ZNH7</accession>
<reference evidence="2 3" key="1">
    <citation type="submission" date="2020-08" db="EMBL/GenBank/DDBJ databases">
        <title>Novel species isolated from subtropical streams in China.</title>
        <authorList>
            <person name="Lu H."/>
        </authorList>
    </citation>
    <scope>NUCLEOTIDE SEQUENCE [LARGE SCALE GENOMIC DNA]</scope>
    <source>
        <strain evidence="2 3">CY18W</strain>
    </source>
</reference>
<dbReference type="RefSeq" id="WP_186946631.1">
    <property type="nucleotide sequence ID" value="NZ_JACOGF010000003.1"/>
</dbReference>
<dbReference type="InterPro" id="IPR009218">
    <property type="entry name" value="HD_phosphohydro"/>
</dbReference>
<gene>
    <name evidence="2" type="ORF">H8L32_08010</name>
</gene>
<dbReference type="PANTHER" id="PTHR21174:SF0">
    <property type="entry name" value="HD PHOSPHOHYDROLASE FAMILY PROTEIN-RELATED"/>
    <property type="match status" value="1"/>
</dbReference>
<dbReference type="Proteomes" id="UP000650424">
    <property type="component" value="Unassembled WGS sequence"/>
</dbReference>
<dbReference type="Gene3D" id="1.10.472.50">
    <property type="entry name" value="HD-domain/PDEase-like"/>
    <property type="match status" value="1"/>
</dbReference>